<gene>
    <name evidence="1" type="ORF">EVAR_38986_1</name>
</gene>
<proteinExistence type="predicted"/>
<evidence type="ECO:0000313" key="2">
    <source>
        <dbReference type="Proteomes" id="UP000299102"/>
    </source>
</evidence>
<keyword evidence="2" id="KW-1185">Reference proteome</keyword>
<evidence type="ECO:0000313" key="1">
    <source>
        <dbReference type="EMBL" id="GBP47384.1"/>
    </source>
</evidence>
<reference evidence="1 2" key="1">
    <citation type="journal article" date="2019" name="Commun. Biol.">
        <title>The bagworm genome reveals a unique fibroin gene that provides high tensile strength.</title>
        <authorList>
            <person name="Kono N."/>
            <person name="Nakamura H."/>
            <person name="Ohtoshi R."/>
            <person name="Tomita M."/>
            <person name="Numata K."/>
            <person name="Arakawa K."/>
        </authorList>
    </citation>
    <scope>NUCLEOTIDE SEQUENCE [LARGE SCALE GENOMIC DNA]</scope>
</reference>
<dbReference type="Proteomes" id="UP000299102">
    <property type="component" value="Unassembled WGS sequence"/>
</dbReference>
<dbReference type="EMBL" id="BGZK01000500">
    <property type="protein sequence ID" value="GBP47384.1"/>
    <property type="molecule type" value="Genomic_DNA"/>
</dbReference>
<comment type="caution">
    <text evidence="1">The sequence shown here is derived from an EMBL/GenBank/DDBJ whole genome shotgun (WGS) entry which is preliminary data.</text>
</comment>
<sequence>MHTHNLQYNARNFAAVNFVTKALQWRKIGTRRRRRKGWGAWSVISFAASSERQSFVRCPAYTMERQRRREGAATSRHVTGKIARPMILSTLTHRRRVELCELSC</sequence>
<dbReference type="AlphaFoldDB" id="A0A4C1WB64"/>
<accession>A0A4C1WB64</accession>
<protein>
    <submittedName>
        <fullName evidence="1">Uncharacterized protein</fullName>
    </submittedName>
</protein>
<organism evidence="1 2">
    <name type="scientific">Eumeta variegata</name>
    <name type="common">Bagworm moth</name>
    <name type="synonym">Eumeta japonica</name>
    <dbReference type="NCBI Taxonomy" id="151549"/>
    <lineage>
        <taxon>Eukaryota</taxon>
        <taxon>Metazoa</taxon>
        <taxon>Ecdysozoa</taxon>
        <taxon>Arthropoda</taxon>
        <taxon>Hexapoda</taxon>
        <taxon>Insecta</taxon>
        <taxon>Pterygota</taxon>
        <taxon>Neoptera</taxon>
        <taxon>Endopterygota</taxon>
        <taxon>Lepidoptera</taxon>
        <taxon>Glossata</taxon>
        <taxon>Ditrysia</taxon>
        <taxon>Tineoidea</taxon>
        <taxon>Psychidae</taxon>
        <taxon>Oiketicinae</taxon>
        <taxon>Eumeta</taxon>
    </lineage>
</organism>
<name>A0A4C1WB64_EUMVA</name>